<dbReference type="InterPro" id="IPR036922">
    <property type="entry name" value="Rieske_2Fe-2S_sf"/>
</dbReference>
<dbReference type="SUPFAM" id="SSF50022">
    <property type="entry name" value="ISP domain"/>
    <property type="match status" value="1"/>
</dbReference>
<reference evidence="7" key="1">
    <citation type="submission" date="2018-05" db="EMBL/GenBank/DDBJ databases">
        <authorList>
            <person name="Lanie J.A."/>
            <person name="Ng W.-L."/>
            <person name="Kazmierczak K.M."/>
            <person name="Andrzejewski T.M."/>
            <person name="Davidsen T.M."/>
            <person name="Wayne K.J."/>
            <person name="Tettelin H."/>
            <person name="Glass J.I."/>
            <person name="Rusch D."/>
            <person name="Podicherti R."/>
            <person name="Tsui H.-C.T."/>
            <person name="Winkler M.E."/>
        </authorList>
    </citation>
    <scope>NUCLEOTIDE SEQUENCE</scope>
</reference>
<dbReference type="PANTHER" id="PTHR43756:SF5">
    <property type="entry name" value="CHOLINE MONOOXYGENASE, CHLOROPLASTIC"/>
    <property type="match status" value="1"/>
</dbReference>
<dbReference type="GO" id="GO:0016491">
    <property type="term" value="F:oxidoreductase activity"/>
    <property type="evidence" value="ECO:0007669"/>
    <property type="project" value="UniProtKB-KW"/>
</dbReference>
<name>A0A382LJ51_9ZZZZ</name>
<keyword evidence="4" id="KW-0408">Iron</keyword>
<evidence type="ECO:0000256" key="3">
    <source>
        <dbReference type="ARBA" id="ARBA00023002"/>
    </source>
</evidence>
<dbReference type="GO" id="GO:0005506">
    <property type="term" value="F:iron ion binding"/>
    <property type="evidence" value="ECO:0007669"/>
    <property type="project" value="InterPro"/>
</dbReference>
<evidence type="ECO:0000256" key="2">
    <source>
        <dbReference type="ARBA" id="ARBA00022723"/>
    </source>
</evidence>
<evidence type="ECO:0000256" key="1">
    <source>
        <dbReference type="ARBA" id="ARBA00022714"/>
    </source>
</evidence>
<dbReference type="PROSITE" id="PS00570">
    <property type="entry name" value="RING_HYDROXYL_ALPHA"/>
    <property type="match status" value="1"/>
</dbReference>
<feature type="domain" description="Rieske" evidence="6">
    <location>
        <begin position="54"/>
        <end position="159"/>
    </location>
</feature>
<gene>
    <name evidence="7" type="ORF">METZ01_LOCUS289514</name>
</gene>
<dbReference type="EMBL" id="UINC01087360">
    <property type="protein sequence ID" value="SVC36660.1"/>
    <property type="molecule type" value="Genomic_DNA"/>
</dbReference>
<protein>
    <recommendedName>
        <fullName evidence="6">Rieske domain-containing protein</fullName>
    </recommendedName>
</protein>
<dbReference type="PANTHER" id="PTHR43756">
    <property type="entry name" value="CHOLINE MONOOXYGENASE, CHLOROPLASTIC"/>
    <property type="match status" value="1"/>
</dbReference>
<keyword evidence="5" id="KW-0411">Iron-sulfur</keyword>
<dbReference type="PRINTS" id="PR00090">
    <property type="entry name" value="RNGDIOXGNASE"/>
</dbReference>
<dbReference type="Pfam" id="PF00355">
    <property type="entry name" value="Rieske"/>
    <property type="match status" value="1"/>
</dbReference>
<keyword evidence="3" id="KW-0560">Oxidoreductase</keyword>
<dbReference type="PROSITE" id="PS51296">
    <property type="entry name" value="RIESKE"/>
    <property type="match status" value="1"/>
</dbReference>
<dbReference type="InterPro" id="IPR015881">
    <property type="entry name" value="ARHD_Rieske_2Fe_2S"/>
</dbReference>
<evidence type="ECO:0000313" key="7">
    <source>
        <dbReference type="EMBL" id="SVC36660.1"/>
    </source>
</evidence>
<dbReference type="InterPro" id="IPR001663">
    <property type="entry name" value="Rng_hydr_dOase-A"/>
</dbReference>
<dbReference type="Gene3D" id="3.90.380.10">
    <property type="entry name" value="Naphthalene 1,2-dioxygenase Alpha Subunit, Chain A, domain 1"/>
    <property type="match status" value="1"/>
</dbReference>
<evidence type="ECO:0000259" key="6">
    <source>
        <dbReference type="PROSITE" id="PS51296"/>
    </source>
</evidence>
<sequence>MKVIATDVNDSDKKLARKLAQEKAHHLRGIDSYFYRSHLVYEKELTHLVFRSWLYAIHASEIPEPGDYQLLSIGEDSVIISRDEKGNIHAMHNICRHRGSRVCEAPAGNRKVFVCPYHGWVYNSDGSLKSARETHVMPDFNLPAHGLKKIRLVEFMGLI</sequence>
<dbReference type="InterPro" id="IPR017941">
    <property type="entry name" value="Rieske_2Fe-2S"/>
</dbReference>
<dbReference type="GO" id="GO:0051537">
    <property type="term" value="F:2 iron, 2 sulfur cluster binding"/>
    <property type="evidence" value="ECO:0007669"/>
    <property type="project" value="UniProtKB-KW"/>
</dbReference>
<feature type="non-terminal residue" evidence="7">
    <location>
        <position position="159"/>
    </location>
</feature>
<organism evidence="7">
    <name type="scientific">marine metagenome</name>
    <dbReference type="NCBI Taxonomy" id="408172"/>
    <lineage>
        <taxon>unclassified sequences</taxon>
        <taxon>metagenomes</taxon>
        <taxon>ecological metagenomes</taxon>
    </lineage>
</organism>
<dbReference type="CDD" id="cd03469">
    <property type="entry name" value="Rieske_RO_Alpha_N"/>
    <property type="match status" value="1"/>
</dbReference>
<keyword evidence="1" id="KW-0001">2Fe-2S</keyword>
<dbReference type="Gene3D" id="2.102.10.10">
    <property type="entry name" value="Rieske [2Fe-2S] iron-sulphur domain"/>
    <property type="match status" value="1"/>
</dbReference>
<dbReference type="AlphaFoldDB" id="A0A382LJ51"/>
<evidence type="ECO:0000256" key="5">
    <source>
        <dbReference type="ARBA" id="ARBA00023014"/>
    </source>
</evidence>
<proteinExistence type="predicted"/>
<accession>A0A382LJ51</accession>
<keyword evidence="2" id="KW-0479">Metal-binding</keyword>
<evidence type="ECO:0000256" key="4">
    <source>
        <dbReference type="ARBA" id="ARBA00023004"/>
    </source>
</evidence>